<sequence>MMAAVKRRAAKRSRVYWETGQRTRATSRDLLQRDLVAREQAPSPQKLKSCEAVEAAKQKF</sequence>
<evidence type="ECO:0000313" key="1">
    <source>
        <dbReference type="EMBL" id="AXA59042.1"/>
    </source>
</evidence>
<organism evidence="1 2">
    <name type="scientific">Pseudomonas thivervalensis</name>
    <dbReference type="NCBI Taxonomy" id="86265"/>
    <lineage>
        <taxon>Bacteria</taxon>
        <taxon>Pseudomonadati</taxon>
        <taxon>Pseudomonadota</taxon>
        <taxon>Gammaproteobacteria</taxon>
        <taxon>Pseudomonadales</taxon>
        <taxon>Pseudomonadaceae</taxon>
        <taxon>Pseudomonas</taxon>
    </lineage>
</organism>
<dbReference type="KEGG" id="pthv:CE140_03475"/>
<dbReference type="AlphaFoldDB" id="A0A2Z4ZM69"/>
<reference evidence="2" key="1">
    <citation type="journal article" date="2021" name="Front. Microbiol.">
        <title>Genomic Analysis of the 1-Aminocyclopropane-1-Carboxylate Deaminase-Producing Pseudomonas thivervalensis SC5 Reveals Its Multifaceted Roles in Soil and in Beneficial Interactions With Plants.</title>
        <authorList>
            <person name="Nascimento F.X."/>
            <person name="Uron P."/>
            <person name="Glick B.R."/>
            <person name="Giachini A."/>
            <person name="Rossi M.J."/>
        </authorList>
    </citation>
    <scope>NUCLEOTIDE SEQUENCE [LARGE SCALE GENOMIC DNA]</scope>
    <source>
        <strain evidence="2">PLM3</strain>
    </source>
</reference>
<dbReference type="EMBL" id="CP022202">
    <property type="protein sequence ID" value="AXA59042.1"/>
    <property type="molecule type" value="Genomic_DNA"/>
</dbReference>
<gene>
    <name evidence="1" type="ORF">CEQ51_02790</name>
</gene>
<evidence type="ECO:0000313" key="2">
    <source>
        <dbReference type="Proteomes" id="UP000251666"/>
    </source>
</evidence>
<keyword evidence="2" id="KW-1185">Reference proteome</keyword>
<proteinExistence type="predicted"/>
<protein>
    <submittedName>
        <fullName evidence="1">Uncharacterized protein</fullName>
    </submittedName>
</protein>
<name>A0A2Z4ZM69_9PSED</name>
<accession>A0A2Z4ZM69</accession>
<dbReference type="Proteomes" id="UP000251666">
    <property type="component" value="Chromosome"/>
</dbReference>